<dbReference type="PANTHER" id="PTHR12149">
    <property type="entry name" value="FRUCTOSAMINE 3 KINASE-RELATED PROTEIN"/>
    <property type="match status" value="1"/>
</dbReference>
<comment type="similarity">
    <text evidence="1">Belongs to the fructosamine kinase family.</text>
</comment>
<dbReference type="Gene3D" id="3.30.200.20">
    <property type="entry name" value="Phosphorylase Kinase, domain 1"/>
    <property type="match status" value="1"/>
</dbReference>
<evidence type="ECO:0000256" key="1">
    <source>
        <dbReference type="PIRNR" id="PIRNR006221"/>
    </source>
</evidence>
<dbReference type="AlphaFoldDB" id="A0A2H3KL31"/>
<protein>
    <submittedName>
        <fullName evidence="2">Fructosamine kinase</fullName>
    </submittedName>
</protein>
<organism evidence="2 3">
    <name type="scientific">Candidatus Chloroploca asiatica</name>
    <dbReference type="NCBI Taxonomy" id="1506545"/>
    <lineage>
        <taxon>Bacteria</taxon>
        <taxon>Bacillati</taxon>
        <taxon>Chloroflexota</taxon>
        <taxon>Chloroflexia</taxon>
        <taxon>Chloroflexales</taxon>
        <taxon>Chloroflexineae</taxon>
        <taxon>Oscillochloridaceae</taxon>
        <taxon>Candidatus Chloroploca</taxon>
    </lineage>
</organism>
<dbReference type="Gene3D" id="3.90.1200.10">
    <property type="match status" value="1"/>
</dbReference>
<dbReference type="SUPFAM" id="SSF56112">
    <property type="entry name" value="Protein kinase-like (PK-like)"/>
    <property type="match status" value="1"/>
</dbReference>
<dbReference type="Pfam" id="PF03881">
    <property type="entry name" value="Fructosamin_kin"/>
    <property type="match status" value="1"/>
</dbReference>
<dbReference type="Proteomes" id="UP000220922">
    <property type="component" value="Unassembled WGS sequence"/>
</dbReference>
<dbReference type="GO" id="GO:0016301">
    <property type="term" value="F:kinase activity"/>
    <property type="evidence" value="ECO:0007669"/>
    <property type="project" value="UniProtKB-UniRule"/>
</dbReference>
<keyword evidence="1 2" id="KW-0418">Kinase</keyword>
<accession>A0A2H3KL31</accession>
<reference evidence="2 3" key="1">
    <citation type="submission" date="2016-05" db="EMBL/GenBank/DDBJ databases">
        <authorList>
            <person name="Lavstsen T."/>
            <person name="Jespersen J.S."/>
        </authorList>
    </citation>
    <scope>NUCLEOTIDE SEQUENCE [LARGE SCALE GENOMIC DNA]</scope>
    <source>
        <strain evidence="2 3">B7-9</strain>
    </source>
</reference>
<dbReference type="InterPro" id="IPR016477">
    <property type="entry name" value="Fructo-/Ketosamine-3-kinase"/>
</dbReference>
<dbReference type="InterPro" id="IPR011009">
    <property type="entry name" value="Kinase-like_dom_sf"/>
</dbReference>
<comment type="caution">
    <text evidence="2">The sequence shown here is derived from an EMBL/GenBank/DDBJ whole genome shotgun (WGS) entry which is preliminary data.</text>
</comment>
<keyword evidence="1" id="KW-0808">Transferase</keyword>
<dbReference type="OrthoDB" id="5291879at2"/>
<dbReference type="PIRSF" id="PIRSF006221">
    <property type="entry name" value="Ketosamine-3-kinase"/>
    <property type="match status" value="1"/>
</dbReference>
<proteinExistence type="inferred from homology"/>
<sequence length="290" mass="31712">MHMPDQLQAVIEQRLGAPLITVTPMGGSFGAQLTRVHTQGVSYALKWATRGPARAMVAAEADGLRRLADAGCVRVPQVVAADDGTCGIAFVLSEWITSNGMEPDQAVLGTNLAQLHRTTQAAFGLEQDNFLGGTPQVNSWTPSWPTFFRECRLLPQIKLAVANGFLTTSRHAALERLVSRIEEWLAIPGEPALIHGDLWSGNLVGLADGTPILIDPAVSFSHREAELAYTELFGGFGPRFYAAYQAAWPLEPGYAERRDLYNLYHLLNHLNLFGLGYATQVDQIVRRYVG</sequence>
<dbReference type="EMBL" id="LYXE01000090">
    <property type="protein sequence ID" value="PDV98675.1"/>
    <property type="molecule type" value="Genomic_DNA"/>
</dbReference>
<keyword evidence="3" id="KW-1185">Reference proteome</keyword>
<evidence type="ECO:0000313" key="3">
    <source>
        <dbReference type="Proteomes" id="UP000220922"/>
    </source>
</evidence>
<name>A0A2H3KL31_9CHLR</name>
<gene>
    <name evidence="2" type="ORF">A9Q02_01650</name>
</gene>
<evidence type="ECO:0000313" key="2">
    <source>
        <dbReference type="EMBL" id="PDV98675.1"/>
    </source>
</evidence>
<dbReference type="PANTHER" id="PTHR12149:SF8">
    <property type="entry name" value="PROTEIN-RIBULOSAMINE 3-KINASE"/>
    <property type="match status" value="1"/>
</dbReference>